<protein>
    <recommendedName>
        <fullName evidence="3">Pre-mRNA-splicing factor 18</fullName>
    </recommendedName>
</protein>
<dbReference type="PANTHER" id="PTHR13007">
    <property type="entry name" value="PRE-MRNA SPLICING FACTOR-RELATED"/>
    <property type="match status" value="1"/>
</dbReference>
<feature type="domain" description="Prp18" evidence="8">
    <location>
        <begin position="12"/>
        <end position="112"/>
    </location>
</feature>
<keyword evidence="6" id="KW-0508">mRNA splicing</keyword>
<evidence type="ECO:0000256" key="2">
    <source>
        <dbReference type="ARBA" id="ARBA00008137"/>
    </source>
</evidence>
<dbReference type="GO" id="GO:0005682">
    <property type="term" value="C:U5 snRNP"/>
    <property type="evidence" value="ECO:0007669"/>
    <property type="project" value="TreeGrafter"/>
</dbReference>
<evidence type="ECO:0000256" key="5">
    <source>
        <dbReference type="ARBA" id="ARBA00022728"/>
    </source>
</evidence>
<dbReference type="Pfam" id="PF02840">
    <property type="entry name" value="Prp18"/>
    <property type="match status" value="1"/>
</dbReference>
<dbReference type="InterPro" id="IPR004098">
    <property type="entry name" value="Prp18"/>
</dbReference>
<reference evidence="9 10" key="1">
    <citation type="submission" date="2019-04" db="EMBL/GenBank/DDBJ databases">
        <authorList>
            <consortium name="Wellcome Sanger Institute Data Sharing"/>
        </authorList>
    </citation>
    <scope>NUCLEOTIDE SEQUENCE [LARGE SCALE GENOMIC DNA]</scope>
</reference>
<proteinExistence type="inferred from homology"/>
<comment type="similarity">
    <text evidence="2">Belongs to the PRP18 family.</text>
</comment>
<evidence type="ECO:0000313" key="9">
    <source>
        <dbReference type="Ensembl" id="ENSSFOP00015033170.2"/>
    </source>
</evidence>
<evidence type="ECO:0000256" key="3">
    <source>
        <dbReference type="ARBA" id="ARBA00018242"/>
    </source>
</evidence>
<dbReference type="GO" id="GO:0000350">
    <property type="term" value="P:generation of catalytic spliceosome for second transesterification step"/>
    <property type="evidence" value="ECO:0007669"/>
    <property type="project" value="TreeGrafter"/>
</dbReference>
<dbReference type="SUPFAM" id="SSF47938">
    <property type="entry name" value="Functional domain of the splicing factor Prp18"/>
    <property type="match status" value="1"/>
</dbReference>
<organism evidence="9 10">
    <name type="scientific">Scleropages formosus</name>
    <name type="common">Asian bonytongue</name>
    <name type="synonym">Osteoglossum formosum</name>
    <dbReference type="NCBI Taxonomy" id="113540"/>
    <lineage>
        <taxon>Eukaryota</taxon>
        <taxon>Metazoa</taxon>
        <taxon>Chordata</taxon>
        <taxon>Craniata</taxon>
        <taxon>Vertebrata</taxon>
        <taxon>Euteleostomi</taxon>
        <taxon>Actinopterygii</taxon>
        <taxon>Neopterygii</taxon>
        <taxon>Teleostei</taxon>
        <taxon>Osteoglossocephala</taxon>
        <taxon>Osteoglossomorpha</taxon>
        <taxon>Osteoglossiformes</taxon>
        <taxon>Osteoglossidae</taxon>
        <taxon>Scleropages</taxon>
    </lineage>
</organism>
<dbReference type="GO" id="GO:0071021">
    <property type="term" value="C:U2-type post-spliceosomal complex"/>
    <property type="evidence" value="ECO:0007669"/>
    <property type="project" value="TreeGrafter"/>
</dbReference>
<comment type="subcellular location">
    <subcellularLocation>
        <location evidence="1">Nucleus</location>
    </subcellularLocation>
</comment>
<reference evidence="9" key="3">
    <citation type="submission" date="2025-09" db="UniProtKB">
        <authorList>
            <consortium name="Ensembl"/>
        </authorList>
    </citation>
    <scope>IDENTIFICATION</scope>
</reference>
<evidence type="ECO:0000256" key="1">
    <source>
        <dbReference type="ARBA" id="ARBA00004123"/>
    </source>
</evidence>
<dbReference type="AlphaFoldDB" id="A0A8C9SH26"/>
<evidence type="ECO:0000259" key="8">
    <source>
        <dbReference type="Pfam" id="PF02840"/>
    </source>
</evidence>
<dbReference type="Gene3D" id="1.20.940.10">
    <property type="entry name" value="Functional domain of the splicing factor Prp18"/>
    <property type="match status" value="1"/>
</dbReference>
<name>A0A8C9SH26_SCLFO</name>
<dbReference type="Ensembl" id="ENSSFOT00015033534.2">
    <property type="protein sequence ID" value="ENSSFOP00015033170.2"/>
    <property type="gene ID" value="ENSSFOG00015021154.2"/>
</dbReference>
<dbReference type="GeneTree" id="ENSGT00390000015073"/>
<dbReference type="InterPro" id="IPR039979">
    <property type="entry name" value="PRPF18"/>
</dbReference>
<keyword evidence="4" id="KW-0507">mRNA processing</keyword>
<evidence type="ECO:0000256" key="6">
    <source>
        <dbReference type="ARBA" id="ARBA00023187"/>
    </source>
</evidence>
<sequence length="112" mass="12628">MDVLLDMDVVHKVLKRSVQGKLASATHKQAESYLRPLFSMLCKKSLPADIRESITDIAGFLQNREYVKANHTYLQMAIRNAPWSIGITMVGIHAHTGGDKIFSKHMIHLLND</sequence>
<accession>A0A8C9SH26</accession>
<dbReference type="OrthoDB" id="10261918at2759"/>
<keyword evidence="5" id="KW-0747">Spliceosome</keyword>
<dbReference type="GO" id="GO:0046540">
    <property type="term" value="C:U4/U6 x U5 tri-snRNP complex"/>
    <property type="evidence" value="ECO:0007669"/>
    <property type="project" value="TreeGrafter"/>
</dbReference>
<dbReference type="Proteomes" id="UP000694397">
    <property type="component" value="Chromosome 5"/>
</dbReference>
<keyword evidence="10" id="KW-1185">Reference proteome</keyword>
<reference evidence="9" key="2">
    <citation type="submission" date="2025-08" db="UniProtKB">
        <authorList>
            <consortium name="Ensembl"/>
        </authorList>
    </citation>
    <scope>IDENTIFICATION</scope>
</reference>
<evidence type="ECO:0000313" key="10">
    <source>
        <dbReference type="Proteomes" id="UP000694397"/>
    </source>
</evidence>
<evidence type="ECO:0000256" key="4">
    <source>
        <dbReference type="ARBA" id="ARBA00022664"/>
    </source>
</evidence>
<keyword evidence="7" id="KW-0539">Nucleus</keyword>
<dbReference type="PANTHER" id="PTHR13007:SF19">
    <property type="entry name" value="PRE-MRNA-SPLICING FACTOR 18"/>
    <property type="match status" value="1"/>
</dbReference>
<evidence type="ECO:0000256" key="7">
    <source>
        <dbReference type="ARBA" id="ARBA00023242"/>
    </source>
</evidence>